<gene>
    <name evidence="2" type="ORF">P5673_030972</name>
</gene>
<protein>
    <submittedName>
        <fullName evidence="2">Uncharacterized protein</fullName>
    </submittedName>
</protein>
<sequence length="75" mass="8353">MRTAINSQVPSPPDENDVELDSRRAVEALKRKKNWSAPGPDRAVRKRSPQTQETSSLGRVQSPGNLVKMVLKTKI</sequence>
<evidence type="ECO:0000313" key="3">
    <source>
        <dbReference type="Proteomes" id="UP001249851"/>
    </source>
</evidence>
<keyword evidence="3" id="KW-1185">Reference proteome</keyword>
<accession>A0AAD9PTR0</accession>
<feature type="region of interest" description="Disordered" evidence="1">
    <location>
        <begin position="29"/>
        <end position="75"/>
    </location>
</feature>
<comment type="caution">
    <text evidence="2">The sequence shown here is derived from an EMBL/GenBank/DDBJ whole genome shotgun (WGS) entry which is preliminary data.</text>
</comment>
<reference evidence="2" key="2">
    <citation type="journal article" date="2023" name="Science">
        <title>Genomic signatures of disease resistance in endangered staghorn corals.</title>
        <authorList>
            <person name="Vollmer S.V."/>
            <person name="Selwyn J.D."/>
            <person name="Despard B.A."/>
            <person name="Roesel C.L."/>
        </authorList>
    </citation>
    <scope>NUCLEOTIDE SEQUENCE</scope>
    <source>
        <strain evidence="2">K2</strain>
    </source>
</reference>
<evidence type="ECO:0000256" key="1">
    <source>
        <dbReference type="SAM" id="MobiDB-lite"/>
    </source>
</evidence>
<dbReference type="AlphaFoldDB" id="A0AAD9PTR0"/>
<organism evidence="2 3">
    <name type="scientific">Acropora cervicornis</name>
    <name type="common">Staghorn coral</name>
    <dbReference type="NCBI Taxonomy" id="6130"/>
    <lineage>
        <taxon>Eukaryota</taxon>
        <taxon>Metazoa</taxon>
        <taxon>Cnidaria</taxon>
        <taxon>Anthozoa</taxon>
        <taxon>Hexacorallia</taxon>
        <taxon>Scleractinia</taxon>
        <taxon>Astrocoeniina</taxon>
        <taxon>Acroporidae</taxon>
        <taxon>Acropora</taxon>
    </lineage>
</organism>
<feature type="region of interest" description="Disordered" evidence="1">
    <location>
        <begin position="1"/>
        <end position="20"/>
    </location>
</feature>
<dbReference type="EMBL" id="JARQWQ010000139">
    <property type="protein sequence ID" value="KAK2548736.1"/>
    <property type="molecule type" value="Genomic_DNA"/>
</dbReference>
<evidence type="ECO:0000313" key="2">
    <source>
        <dbReference type="EMBL" id="KAK2548736.1"/>
    </source>
</evidence>
<proteinExistence type="predicted"/>
<name>A0AAD9PTR0_ACRCE</name>
<dbReference type="Proteomes" id="UP001249851">
    <property type="component" value="Unassembled WGS sequence"/>
</dbReference>
<feature type="compositionally biased region" description="Polar residues" evidence="1">
    <location>
        <begin position="49"/>
        <end position="64"/>
    </location>
</feature>
<reference evidence="2" key="1">
    <citation type="journal article" date="2023" name="G3 (Bethesda)">
        <title>Whole genome assembly and annotation of the endangered Caribbean coral Acropora cervicornis.</title>
        <authorList>
            <person name="Selwyn J.D."/>
            <person name="Vollmer S.V."/>
        </authorList>
    </citation>
    <scope>NUCLEOTIDE SEQUENCE</scope>
    <source>
        <strain evidence="2">K2</strain>
    </source>
</reference>